<feature type="signal peptide" evidence="10">
    <location>
        <begin position="1"/>
        <end position="28"/>
    </location>
</feature>
<dbReference type="RefSeq" id="XP_017305777.1">
    <property type="nucleotide sequence ID" value="XM_017450288.3"/>
</dbReference>
<dbReference type="OMA" id="KNCKEDQ"/>
<dbReference type="CTD" id="54756"/>
<proteinExistence type="predicted"/>
<reference evidence="13" key="2">
    <citation type="submission" date="2025-08" db="UniProtKB">
        <authorList>
            <consortium name="RefSeq"/>
        </authorList>
    </citation>
    <scope>IDENTIFICATION</scope>
    <source>
        <tissue evidence="13">Blood</tissue>
    </source>
</reference>
<keyword evidence="5" id="KW-0472">Membrane</keyword>
<dbReference type="InterPro" id="IPR013568">
    <property type="entry name" value="SEFIR_dom"/>
</dbReference>
<evidence type="ECO:0000256" key="4">
    <source>
        <dbReference type="ARBA" id="ARBA00022989"/>
    </source>
</evidence>
<dbReference type="InterPro" id="IPR039465">
    <property type="entry name" value="IL-17_rcpt-like"/>
</dbReference>
<dbReference type="PANTHER" id="PTHR15583:SF14">
    <property type="entry name" value="INTERLEUKIN-17 RECEPTOR D"/>
    <property type="match status" value="1"/>
</dbReference>
<comment type="subcellular location">
    <subcellularLocation>
        <location evidence="1">Membrane</location>
        <topology evidence="1">Single-pass type I membrane protein</topology>
    </subcellularLocation>
</comment>
<dbReference type="KEGG" id="ipu:108254882"/>
<dbReference type="GO" id="GO:0016020">
    <property type="term" value="C:membrane"/>
    <property type="evidence" value="ECO:0007669"/>
    <property type="project" value="UniProtKB-SubCell"/>
</dbReference>
<dbReference type="PANTHER" id="PTHR15583">
    <property type="entry name" value="INTERLEUKIN-17 RECEPTOR"/>
    <property type="match status" value="1"/>
</dbReference>
<dbReference type="Pfam" id="PF16742">
    <property type="entry name" value="IL17R_D_N"/>
    <property type="match status" value="1"/>
</dbReference>
<evidence type="ECO:0000259" key="11">
    <source>
        <dbReference type="PROSITE" id="PS51534"/>
    </source>
</evidence>
<keyword evidence="7" id="KW-0325">Glycoprotein</keyword>
<dbReference type="GeneID" id="108254882"/>
<dbReference type="Gene3D" id="3.40.50.11530">
    <property type="match status" value="1"/>
</dbReference>
<protein>
    <recommendedName>
        <fullName evidence="8">Interleukin-17 receptor D</fullName>
    </recommendedName>
</protein>
<evidence type="ECO:0000256" key="6">
    <source>
        <dbReference type="ARBA" id="ARBA00023170"/>
    </source>
</evidence>
<evidence type="ECO:0000256" key="9">
    <source>
        <dbReference type="SAM" id="MobiDB-lite"/>
    </source>
</evidence>
<evidence type="ECO:0000256" key="3">
    <source>
        <dbReference type="ARBA" id="ARBA00022729"/>
    </source>
</evidence>
<organism evidence="12 13">
    <name type="scientific">Ictalurus punctatus</name>
    <name type="common">Channel catfish</name>
    <name type="synonym">Silurus punctatus</name>
    <dbReference type="NCBI Taxonomy" id="7998"/>
    <lineage>
        <taxon>Eukaryota</taxon>
        <taxon>Metazoa</taxon>
        <taxon>Chordata</taxon>
        <taxon>Craniata</taxon>
        <taxon>Vertebrata</taxon>
        <taxon>Euteleostomi</taxon>
        <taxon>Actinopterygii</taxon>
        <taxon>Neopterygii</taxon>
        <taxon>Teleostei</taxon>
        <taxon>Ostariophysi</taxon>
        <taxon>Siluriformes</taxon>
        <taxon>Ictaluridae</taxon>
        <taxon>Ictalurus</taxon>
    </lineage>
</organism>
<sequence length="747" mass="83699">MALRFILFQRIITLSLVLFLHHNATTTAANAGRKGNAEKCGYKGIQSSSDESGRKLVTYRNDNCSLNWNLWGKHAIHEVNNISFTHLSCDNQAAVVVHWMPSPLGIEHVKGFRVYLEDKNPEGKQCQHMILKDPRQLNFSFKNVKLSSQPFVGLAFEMDYMVRIIPFPTFMNDSFFPPSFLHTNSCEVLLGPDNLVCKPFWKPKMLNVSQLGSNLHVTFDHAPPTFGFNTYYLYYKLRQENHFKLKRCKPELNGPKTACILQDVTPGTYAIELRDDSNNTRRQTQYHVSQVHSPWAGPIRAMAITVPLVIMSAFATLFTVMCRKKQQENIYSHLDEESSESSSHTTALSTDRPWPRPKVFICYSTKDCPKHLAVIQSFAFFLQDFCGCSVALDLWEHLEICKEGQMSWLSRHIDEAHFLVTICSKGFKYFVEKRHRKGKATSKEKNTKEVAIPDPSSNDLFVVAAAMISEKLREAQQDSADLSRFMAVYFDYSRESDVPTSLALAPRFKLMDQLPELLARLHSRQLGVPSISKRNYFRSKAGRSLYVAICNMHQHISHEPDWFEQQLMPPVSAPIPLKREKPDSGLALNEVVLKRPSESERPVMNILIPPTMPNPGTYLLSGMASSSAQEEIGESSSQSSSGQETNALPRPLCHMDGSASPPEMPRDSGIYDSSVPSSELSIPLMEGLSPDLADSSSLTESVSSSSGLGDEEPPAVISLHCTIPTICKAELHHIVESSEGLVAPTSP</sequence>
<dbReference type="Proteomes" id="UP000221080">
    <property type="component" value="Chromosome 21"/>
</dbReference>
<dbReference type="InterPro" id="IPR031951">
    <property type="entry name" value="IL17R_D_N"/>
</dbReference>
<keyword evidence="12" id="KW-1185">Reference proteome</keyword>
<dbReference type="Pfam" id="PF08357">
    <property type="entry name" value="SEFIR"/>
    <property type="match status" value="1"/>
</dbReference>
<evidence type="ECO:0000256" key="5">
    <source>
        <dbReference type="ARBA" id="ARBA00023136"/>
    </source>
</evidence>
<evidence type="ECO:0000256" key="10">
    <source>
        <dbReference type="SAM" id="SignalP"/>
    </source>
</evidence>
<dbReference type="PROSITE" id="PS51534">
    <property type="entry name" value="SEFIR"/>
    <property type="match status" value="1"/>
</dbReference>
<evidence type="ECO:0000256" key="1">
    <source>
        <dbReference type="ARBA" id="ARBA00004479"/>
    </source>
</evidence>
<feature type="domain" description="SEFIR" evidence="11">
    <location>
        <begin position="356"/>
        <end position="519"/>
    </location>
</feature>
<accession>A0A2D0PIN6</accession>
<feature type="chain" id="PRO_5012994218" description="Interleukin-17 receptor D" evidence="10">
    <location>
        <begin position="29"/>
        <end position="747"/>
    </location>
</feature>
<evidence type="ECO:0000256" key="7">
    <source>
        <dbReference type="ARBA" id="ARBA00023180"/>
    </source>
</evidence>
<keyword evidence="3 10" id="KW-0732">Signal</keyword>
<evidence type="ECO:0000313" key="12">
    <source>
        <dbReference type="Proteomes" id="UP000221080"/>
    </source>
</evidence>
<feature type="compositionally biased region" description="Low complexity" evidence="9">
    <location>
        <begin position="695"/>
        <end position="706"/>
    </location>
</feature>
<dbReference type="GO" id="GO:0030368">
    <property type="term" value="F:interleukin-17 receptor activity"/>
    <property type="evidence" value="ECO:0007669"/>
    <property type="project" value="InterPro"/>
</dbReference>
<evidence type="ECO:0000256" key="8">
    <source>
        <dbReference type="ARBA" id="ARBA00069308"/>
    </source>
</evidence>
<keyword evidence="2" id="KW-0812">Transmembrane</keyword>
<feature type="compositionally biased region" description="Low complexity" evidence="9">
    <location>
        <begin position="624"/>
        <end position="644"/>
    </location>
</feature>
<dbReference type="FunFam" id="3.40.50.11530:FF:000003">
    <property type="entry name" value="Interleukin-17 receptor D"/>
    <property type="match status" value="1"/>
</dbReference>
<evidence type="ECO:0000313" key="13">
    <source>
        <dbReference type="RefSeq" id="XP_017305777.1"/>
    </source>
</evidence>
<dbReference type="OrthoDB" id="9325096at2759"/>
<name>A0A2D0PIN6_ICTPU</name>
<reference evidence="12" key="1">
    <citation type="journal article" date="2016" name="Nat. Commun.">
        <title>The channel catfish genome sequence provides insights into the evolution of scale formation in teleosts.</title>
        <authorList>
            <person name="Liu Z."/>
            <person name="Liu S."/>
            <person name="Yao J."/>
            <person name="Bao L."/>
            <person name="Zhang J."/>
            <person name="Li Y."/>
            <person name="Jiang C."/>
            <person name="Sun L."/>
            <person name="Wang R."/>
            <person name="Zhang Y."/>
            <person name="Zhou T."/>
            <person name="Zeng Q."/>
            <person name="Fu Q."/>
            <person name="Gao S."/>
            <person name="Li N."/>
            <person name="Koren S."/>
            <person name="Jiang Y."/>
            <person name="Zimin A."/>
            <person name="Xu P."/>
            <person name="Phillippy A.M."/>
            <person name="Geng X."/>
            <person name="Song L."/>
            <person name="Sun F."/>
            <person name="Li C."/>
            <person name="Wang X."/>
            <person name="Chen A."/>
            <person name="Jin Y."/>
            <person name="Yuan Z."/>
            <person name="Yang Y."/>
            <person name="Tan S."/>
            <person name="Peatman E."/>
            <person name="Lu J."/>
            <person name="Qin Z."/>
            <person name="Dunham R."/>
            <person name="Li Z."/>
            <person name="Sonstegard T."/>
            <person name="Feng J."/>
            <person name="Danzmann R.G."/>
            <person name="Schroeder S."/>
            <person name="Scheffler B."/>
            <person name="Duke M.V."/>
            <person name="Ballard L."/>
            <person name="Kucuktas H."/>
            <person name="Kaltenboeck L."/>
            <person name="Liu H."/>
            <person name="Armbruster J."/>
            <person name="Xie Y."/>
            <person name="Kirby M.L."/>
            <person name="Tian Y."/>
            <person name="Flanagan M.E."/>
            <person name="Mu W."/>
            <person name="Waldbieser G.C."/>
        </authorList>
    </citation>
    <scope>NUCLEOTIDE SEQUENCE [LARGE SCALE GENOMIC DNA]</scope>
    <source>
        <strain evidence="12">SDA103</strain>
    </source>
</reference>
<feature type="region of interest" description="Disordered" evidence="9">
    <location>
        <begin position="617"/>
        <end position="713"/>
    </location>
</feature>
<keyword evidence="6 13" id="KW-0675">Receptor</keyword>
<dbReference type="STRING" id="7998.ENSIPUP00000010965"/>
<keyword evidence="4" id="KW-1133">Transmembrane helix</keyword>
<evidence type="ECO:0000256" key="2">
    <source>
        <dbReference type="ARBA" id="ARBA00022692"/>
    </source>
</evidence>
<dbReference type="AlphaFoldDB" id="A0A2D0PIN6"/>
<gene>
    <name evidence="13" type="primary">il17rd</name>
</gene>